<dbReference type="OrthoDB" id="1935917at2"/>
<organism evidence="1 2">
    <name type="scientific">Desulfuribacillus stibiiarsenatis</name>
    <dbReference type="NCBI Taxonomy" id="1390249"/>
    <lineage>
        <taxon>Bacteria</taxon>
        <taxon>Bacillati</taxon>
        <taxon>Bacillota</taxon>
        <taxon>Desulfuribacillia</taxon>
        <taxon>Desulfuribacillales</taxon>
        <taxon>Desulfuribacillaceae</taxon>
        <taxon>Desulfuribacillus</taxon>
    </lineage>
</organism>
<dbReference type="STRING" id="1390249.BHU72_01670"/>
<accession>A0A1E5LA41</accession>
<comment type="caution">
    <text evidence="1">The sequence shown here is derived from an EMBL/GenBank/DDBJ whole genome shotgun (WGS) entry which is preliminary data.</text>
</comment>
<protein>
    <submittedName>
        <fullName evidence="1">Uncharacterized protein</fullName>
    </submittedName>
</protein>
<gene>
    <name evidence="1" type="ORF">BHU72_01670</name>
</gene>
<name>A0A1E5LA41_9FIRM</name>
<dbReference type="Proteomes" id="UP000095255">
    <property type="component" value="Unassembled WGS sequence"/>
</dbReference>
<keyword evidence="2" id="KW-1185">Reference proteome</keyword>
<dbReference type="EMBL" id="MJAT01000001">
    <property type="protein sequence ID" value="OEH86990.1"/>
    <property type="molecule type" value="Genomic_DNA"/>
</dbReference>
<dbReference type="AlphaFoldDB" id="A0A1E5LA41"/>
<dbReference type="RefSeq" id="WP_069700868.1">
    <property type="nucleotide sequence ID" value="NZ_MJAT01000001.1"/>
</dbReference>
<proteinExistence type="predicted"/>
<evidence type="ECO:0000313" key="1">
    <source>
        <dbReference type="EMBL" id="OEH86990.1"/>
    </source>
</evidence>
<sequence>MNKKKRRIFVVIILMWLVFAGTDFTLAALDKSPIFALPIVKYKDGGSVEFYGLGYKVIRYVNLSVESGPVVEKVEFGTWFMKFQR</sequence>
<reference evidence="1 2" key="1">
    <citation type="submission" date="2016-09" db="EMBL/GenBank/DDBJ databases">
        <title>Desulfuribacillus arsenicus sp. nov., an obligately anaerobic, dissimilatory arsenic- and antimonate-reducing bacterium isolated from anoxic sediments.</title>
        <authorList>
            <person name="Abin C.A."/>
            <person name="Hollibaugh J.T."/>
        </authorList>
    </citation>
    <scope>NUCLEOTIDE SEQUENCE [LARGE SCALE GENOMIC DNA]</scope>
    <source>
        <strain evidence="1 2">MLFW-2</strain>
    </source>
</reference>
<evidence type="ECO:0000313" key="2">
    <source>
        <dbReference type="Proteomes" id="UP000095255"/>
    </source>
</evidence>